<feature type="compositionally biased region" description="Low complexity" evidence="2">
    <location>
        <begin position="127"/>
        <end position="165"/>
    </location>
</feature>
<keyword evidence="4" id="KW-1185">Reference proteome</keyword>
<dbReference type="STRING" id="205917.A0A4Y9YHH9"/>
<feature type="compositionally biased region" description="Low complexity" evidence="2">
    <location>
        <begin position="466"/>
        <end position="476"/>
    </location>
</feature>
<evidence type="ECO:0000256" key="2">
    <source>
        <dbReference type="SAM" id="MobiDB-lite"/>
    </source>
</evidence>
<dbReference type="EMBL" id="SEOQ01000483">
    <property type="protein sequence ID" value="TFY61996.1"/>
    <property type="molecule type" value="Genomic_DNA"/>
</dbReference>
<dbReference type="Proteomes" id="UP000298327">
    <property type="component" value="Unassembled WGS sequence"/>
</dbReference>
<accession>A0A4Y9YHH9</accession>
<feature type="coiled-coil region" evidence="1">
    <location>
        <begin position="301"/>
        <end position="352"/>
    </location>
</feature>
<feature type="compositionally biased region" description="Pro residues" evidence="2">
    <location>
        <begin position="232"/>
        <end position="243"/>
    </location>
</feature>
<feature type="compositionally biased region" description="Low complexity" evidence="2">
    <location>
        <begin position="557"/>
        <end position="569"/>
    </location>
</feature>
<evidence type="ECO:0000313" key="3">
    <source>
        <dbReference type="EMBL" id="TFY61996.1"/>
    </source>
</evidence>
<evidence type="ECO:0000313" key="4">
    <source>
        <dbReference type="Proteomes" id="UP000298327"/>
    </source>
</evidence>
<evidence type="ECO:0000256" key="1">
    <source>
        <dbReference type="SAM" id="Coils"/>
    </source>
</evidence>
<sequence length="652" mass="72449">MQPRPNHELQANVNPGPTNSHAMSSGMGPRAGPIPTPPPSAHGSSPANTHAGNAFPGHPDHHHAQQQHMQQQQYLQQQQHQQQQQPWPPQVPQYRHSMPNIADASTGAYPQVQLRQSQRASLPMAMPPQSQQQQQHPHQQQQQQQQQQHQLQQQVQQQPVYLHQQPRPPQSQGRVVQHPQGARSVSDSAGPQQHHPNQQQQQQQMQVQRAQQQQMQAPSRPHPSQPHASHPQHPPHPSVPSQPQPHQGPSRRPAQPPTAPLADPTLAAFELLQPTKALLEQTWNITVSTVQRELAGVVHMHSALQTQHARLQNDMRRLEVERGTWENERARLEGVEREKRELEGRFVELERNYRTLAGMWRAKEGENVGATGGGLVGAEMAAAMSRESEVRSATYLFEKREEEARRMQAERRLQEAEAKLQQIRESCTCGHAAAIAPLEQSSNVIDLTDDMVEAFTLLPLMPLDDPQQQQQQMLSLPDHDGAMSGNTRDREEDSLDEGQPAKRRRLSAPDEGDSKGDMPPAEAAFPTPTSAPADSPKQPEAAASGIQDAKEDDMTPSSSQQSQGHASSGKISKQHIELVYDTQGDRLLCRMCLSRQQADHGAPVVGFPKDAVWNDLIGHCEHEHAVAWAAVARMGPSELAEAKRRLLAKQAT</sequence>
<feature type="coiled-coil region" evidence="1">
    <location>
        <begin position="397"/>
        <end position="426"/>
    </location>
</feature>
<feature type="compositionally biased region" description="Polar residues" evidence="2">
    <location>
        <begin position="42"/>
        <end position="51"/>
    </location>
</feature>
<reference evidence="3 4" key="1">
    <citation type="submission" date="2019-02" db="EMBL/GenBank/DDBJ databases">
        <title>Genome sequencing of the rare red list fungi Dentipellis fragilis.</title>
        <authorList>
            <person name="Buettner E."/>
            <person name="Kellner H."/>
        </authorList>
    </citation>
    <scope>NUCLEOTIDE SEQUENCE [LARGE SCALE GENOMIC DNA]</scope>
    <source>
        <strain evidence="3 4">DSM 105465</strain>
    </source>
</reference>
<protein>
    <submittedName>
        <fullName evidence="3">Uncharacterized protein</fullName>
    </submittedName>
</protein>
<comment type="caution">
    <text evidence="3">The sequence shown here is derived from an EMBL/GenBank/DDBJ whole genome shotgun (WGS) entry which is preliminary data.</text>
</comment>
<feature type="region of interest" description="Disordered" evidence="2">
    <location>
        <begin position="1"/>
        <end position="262"/>
    </location>
</feature>
<feature type="compositionally biased region" description="Low complexity" evidence="2">
    <location>
        <begin position="191"/>
        <end position="219"/>
    </location>
</feature>
<organism evidence="3 4">
    <name type="scientific">Dentipellis fragilis</name>
    <dbReference type="NCBI Taxonomy" id="205917"/>
    <lineage>
        <taxon>Eukaryota</taxon>
        <taxon>Fungi</taxon>
        <taxon>Dikarya</taxon>
        <taxon>Basidiomycota</taxon>
        <taxon>Agaricomycotina</taxon>
        <taxon>Agaricomycetes</taxon>
        <taxon>Russulales</taxon>
        <taxon>Hericiaceae</taxon>
        <taxon>Dentipellis</taxon>
    </lineage>
</organism>
<dbReference type="OrthoDB" id="2757368at2759"/>
<feature type="region of interest" description="Disordered" evidence="2">
    <location>
        <begin position="466"/>
        <end position="571"/>
    </location>
</feature>
<proteinExistence type="predicted"/>
<name>A0A4Y9YHH9_9AGAM</name>
<feature type="compositionally biased region" description="Basic and acidic residues" evidence="2">
    <location>
        <begin position="477"/>
        <end position="491"/>
    </location>
</feature>
<gene>
    <name evidence="3" type="ORF">EVG20_g6855</name>
</gene>
<feature type="compositionally biased region" description="Polar residues" evidence="2">
    <location>
        <begin position="9"/>
        <end position="23"/>
    </location>
</feature>
<feature type="compositionally biased region" description="Low complexity" evidence="2">
    <location>
        <begin position="66"/>
        <end position="85"/>
    </location>
</feature>
<keyword evidence="1" id="KW-0175">Coiled coil</keyword>
<feature type="compositionally biased region" description="Low complexity" evidence="2">
    <location>
        <begin position="244"/>
        <end position="253"/>
    </location>
</feature>
<dbReference type="AlphaFoldDB" id="A0A4Y9YHH9"/>